<accession>A0A5B7DLM7</accession>
<dbReference type="AlphaFoldDB" id="A0A5B7DLM7"/>
<proteinExistence type="predicted"/>
<name>A0A5B7DLM7_PORTR</name>
<protein>
    <submittedName>
        <fullName evidence="1">Uncharacterized protein</fullName>
    </submittedName>
</protein>
<organism evidence="1 2">
    <name type="scientific">Portunus trituberculatus</name>
    <name type="common">Swimming crab</name>
    <name type="synonym">Neptunus trituberculatus</name>
    <dbReference type="NCBI Taxonomy" id="210409"/>
    <lineage>
        <taxon>Eukaryota</taxon>
        <taxon>Metazoa</taxon>
        <taxon>Ecdysozoa</taxon>
        <taxon>Arthropoda</taxon>
        <taxon>Crustacea</taxon>
        <taxon>Multicrustacea</taxon>
        <taxon>Malacostraca</taxon>
        <taxon>Eumalacostraca</taxon>
        <taxon>Eucarida</taxon>
        <taxon>Decapoda</taxon>
        <taxon>Pleocyemata</taxon>
        <taxon>Brachyura</taxon>
        <taxon>Eubrachyura</taxon>
        <taxon>Portunoidea</taxon>
        <taxon>Portunidae</taxon>
        <taxon>Portuninae</taxon>
        <taxon>Portunus</taxon>
    </lineage>
</organism>
<keyword evidence="2" id="KW-1185">Reference proteome</keyword>
<reference evidence="1 2" key="1">
    <citation type="submission" date="2019-05" db="EMBL/GenBank/DDBJ databases">
        <title>Another draft genome of Portunus trituberculatus and its Hox gene families provides insights of decapod evolution.</title>
        <authorList>
            <person name="Jeong J.-H."/>
            <person name="Song I."/>
            <person name="Kim S."/>
            <person name="Choi T."/>
            <person name="Kim D."/>
            <person name="Ryu S."/>
            <person name="Kim W."/>
        </authorList>
    </citation>
    <scope>NUCLEOTIDE SEQUENCE [LARGE SCALE GENOMIC DNA]</scope>
    <source>
        <tissue evidence="1">Muscle</tissue>
    </source>
</reference>
<comment type="caution">
    <text evidence="1">The sequence shown here is derived from an EMBL/GenBank/DDBJ whole genome shotgun (WGS) entry which is preliminary data.</text>
</comment>
<dbReference type="EMBL" id="VSRR010001039">
    <property type="protein sequence ID" value="MPC21993.1"/>
    <property type="molecule type" value="Genomic_DNA"/>
</dbReference>
<evidence type="ECO:0000313" key="2">
    <source>
        <dbReference type="Proteomes" id="UP000324222"/>
    </source>
</evidence>
<evidence type="ECO:0000313" key="1">
    <source>
        <dbReference type="EMBL" id="MPC21993.1"/>
    </source>
</evidence>
<gene>
    <name evidence="1" type="ORF">E2C01_014997</name>
</gene>
<dbReference type="Proteomes" id="UP000324222">
    <property type="component" value="Unassembled WGS sequence"/>
</dbReference>
<sequence length="72" mass="7949">MVRGEHCANGRMRGKDRVLPPIHCTSMAWKGGLVSCSRCSGKLSPYVVYPLLHANSTRKVNITQDDSTRGFT</sequence>